<proteinExistence type="predicted"/>
<dbReference type="VEuPathDB" id="VectorBase:GAUT032569"/>
<reference evidence="2" key="1">
    <citation type="submission" date="2020-05" db="UniProtKB">
        <authorList>
            <consortium name="EnsemblMetazoa"/>
        </authorList>
    </citation>
    <scope>IDENTIFICATION</scope>
    <source>
        <strain evidence="2">TTRI</strain>
    </source>
</reference>
<organism evidence="2 3">
    <name type="scientific">Glossina austeni</name>
    <name type="common">Savannah tsetse fly</name>
    <dbReference type="NCBI Taxonomy" id="7395"/>
    <lineage>
        <taxon>Eukaryota</taxon>
        <taxon>Metazoa</taxon>
        <taxon>Ecdysozoa</taxon>
        <taxon>Arthropoda</taxon>
        <taxon>Hexapoda</taxon>
        <taxon>Insecta</taxon>
        <taxon>Pterygota</taxon>
        <taxon>Neoptera</taxon>
        <taxon>Endopterygota</taxon>
        <taxon>Diptera</taxon>
        <taxon>Brachycera</taxon>
        <taxon>Muscomorpha</taxon>
        <taxon>Hippoboscoidea</taxon>
        <taxon>Glossinidae</taxon>
        <taxon>Glossina</taxon>
    </lineage>
</organism>
<keyword evidence="3" id="KW-1185">Reference proteome</keyword>
<evidence type="ECO:0000313" key="2">
    <source>
        <dbReference type="EnsemblMetazoa" id="GAUT032569-PA"/>
    </source>
</evidence>
<evidence type="ECO:0000313" key="3">
    <source>
        <dbReference type="Proteomes" id="UP000078200"/>
    </source>
</evidence>
<sequence length="197" mass="23279">MKRNLYFEMCNELTLQFSYRLFFLILISLKATAALQNHRQRDDIIPDDDDDDDDDDDHDDHDDDDDDEIENIQYEGKMKDETMTLSTWAMLLSQALQLYCCEHLELDYLARTLRLIQTATFQRGIQRTMQKASENLWTVIDTFTFMKPDEEITEIPKLSISVMTAMKYITEQSKSKAISYSYTEQKTRQCKQSHVKK</sequence>
<feature type="compositionally biased region" description="Acidic residues" evidence="1">
    <location>
        <begin position="45"/>
        <end position="68"/>
    </location>
</feature>
<dbReference type="EnsemblMetazoa" id="GAUT032569-RA">
    <property type="protein sequence ID" value="GAUT032569-PA"/>
    <property type="gene ID" value="GAUT032569"/>
</dbReference>
<evidence type="ECO:0000256" key="1">
    <source>
        <dbReference type="SAM" id="MobiDB-lite"/>
    </source>
</evidence>
<dbReference type="AlphaFoldDB" id="A0A1A9VC45"/>
<feature type="region of interest" description="Disordered" evidence="1">
    <location>
        <begin position="42"/>
        <end position="68"/>
    </location>
</feature>
<protein>
    <submittedName>
        <fullName evidence="2">Uncharacterized protein</fullName>
    </submittedName>
</protein>
<dbReference type="Proteomes" id="UP000078200">
    <property type="component" value="Unassembled WGS sequence"/>
</dbReference>
<name>A0A1A9VC45_GLOAU</name>
<accession>A0A1A9VC45</accession>